<dbReference type="Proteomes" id="UP000008204">
    <property type="component" value="Chromosome"/>
</dbReference>
<proteinExistence type="predicted"/>
<evidence type="ECO:0008006" key="4">
    <source>
        <dbReference type="Google" id="ProtNLM"/>
    </source>
</evidence>
<dbReference type="OrthoDB" id="530614at2"/>
<evidence type="ECO:0000313" key="2">
    <source>
        <dbReference type="EMBL" id="ACK67403.1"/>
    </source>
</evidence>
<evidence type="ECO:0000313" key="3">
    <source>
        <dbReference type="Proteomes" id="UP000008204"/>
    </source>
</evidence>
<dbReference type="RefSeq" id="WP_012596663.1">
    <property type="nucleotide sequence ID" value="NC_011726.1"/>
</dbReference>
<evidence type="ECO:0000256" key="1">
    <source>
        <dbReference type="SAM" id="Phobius"/>
    </source>
</evidence>
<protein>
    <recommendedName>
        <fullName evidence="4">DZANK-type domain-containing protein</fullName>
    </recommendedName>
</protein>
<dbReference type="SUPFAM" id="SSF48695">
    <property type="entry name" value="Multiheme cytochromes"/>
    <property type="match status" value="1"/>
</dbReference>
<keyword evidence="3" id="KW-1185">Reference proteome</keyword>
<sequence length="121" mass="13793">MSSCPHCHNSIDSQAIRCPYCHKSLKAYGHPGIPLYQATQDEFLCDRCLYHEDDSCNYPQRPYAKTCTLYHDKSQPLIIETIPSLAPAHPLKAIQLWCSRHRGLLLIIGLILMSFLIALLR</sequence>
<organism evidence="2 3">
    <name type="scientific">Rippkaea orientalis (strain PCC 8801 / RF-1)</name>
    <name type="common">Cyanothece sp. (strain PCC 8801)</name>
    <dbReference type="NCBI Taxonomy" id="41431"/>
    <lineage>
        <taxon>Bacteria</taxon>
        <taxon>Bacillati</taxon>
        <taxon>Cyanobacteriota</taxon>
        <taxon>Cyanophyceae</taxon>
        <taxon>Oscillatoriophycideae</taxon>
        <taxon>Chroococcales</taxon>
        <taxon>Aphanothecaceae</taxon>
        <taxon>Rippkaea</taxon>
        <taxon>Rippkaea orientalis</taxon>
    </lineage>
</organism>
<gene>
    <name evidence="2" type="ordered locus">PCC8801_3435</name>
</gene>
<dbReference type="STRING" id="41431.PCC8801_3435"/>
<keyword evidence="1" id="KW-1133">Transmembrane helix</keyword>
<dbReference type="EMBL" id="CP001287">
    <property type="protein sequence ID" value="ACK67403.1"/>
    <property type="molecule type" value="Genomic_DNA"/>
</dbReference>
<dbReference type="AlphaFoldDB" id="B7K0B9"/>
<keyword evidence="1" id="KW-0812">Transmembrane</keyword>
<feature type="transmembrane region" description="Helical" evidence="1">
    <location>
        <begin position="103"/>
        <end position="120"/>
    </location>
</feature>
<reference evidence="3" key="1">
    <citation type="journal article" date="2011" name="MBio">
        <title>Novel metabolic attributes of the genus Cyanothece, comprising a group of unicellular nitrogen-fixing Cyanobacteria.</title>
        <authorList>
            <person name="Bandyopadhyay A."/>
            <person name="Elvitigala T."/>
            <person name="Welsh E."/>
            <person name="Stockel J."/>
            <person name="Liberton M."/>
            <person name="Min H."/>
            <person name="Sherman L.A."/>
            <person name="Pakrasi H.B."/>
        </authorList>
    </citation>
    <scope>NUCLEOTIDE SEQUENCE [LARGE SCALE GENOMIC DNA]</scope>
    <source>
        <strain evidence="3">PCC 8801</strain>
    </source>
</reference>
<dbReference type="eggNOG" id="ENOG5032T3U">
    <property type="taxonomic scope" value="Bacteria"/>
</dbReference>
<dbReference type="InterPro" id="IPR036280">
    <property type="entry name" value="Multihaem_cyt_sf"/>
</dbReference>
<dbReference type="KEGG" id="cyp:PCC8801_3435"/>
<name>B7K0B9_RIPO1</name>
<keyword evidence="1" id="KW-0472">Membrane</keyword>
<accession>B7K0B9</accession>
<dbReference type="HOGENOM" id="CLU_2034203_0_0_3"/>